<comment type="caution">
    <text evidence="1">The sequence shown here is derived from an EMBL/GenBank/DDBJ whole genome shotgun (WGS) entry which is preliminary data.</text>
</comment>
<evidence type="ECO:0000313" key="2">
    <source>
        <dbReference type="Proteomes" id="UP000683360"/>
    </source>
</evidence>
<dbReference type="Proteomes" id="UP000683360">
    <property type="component" value="Unassembled WGS sequence"/>
</dbReference>
<keyword evidence="2" id="KW-1185">Reference proteome</keyword>
<dbReference type="PANTHER" id="PTHR47018">
    <property type="entry name" value="CXC DOMAIN-CONTAINING PROTEIN-RELATED"/>
    <property type="match status" value="1"/>
</dbReference>
<dbReference type="EMBL" id="CAJPWZ010003031">
    <property type="protein sequence ID" value="CAG2250083.1"/>
    <property type="molecule type" value="Genomic_DNA"/>
</dbReference>
<accession>A0A8S3UWY6</accession>
<name>A0A8S3UWY6_MYTED</name>
<dbReference type="OrthoDB" id="6150275at2759"/>
<dbReference type="Pfam" id="PF10690">
    <property type="entry name" value="Myticin-prepro"/>
    <property type="match status" value="1"/>
</dbReference>
<evidence type="ECO:0000313" key="1">
    <source>
        <dbReference type="EMBL" id="CAG2250083.1"/>
    </source>
</evidence>
<reference evidence="1" key="1">
    <citation type="submission" date="2021-03" db="EMBL/GenBank/DDBJ databases">
        <authorList>
            <person name="Bekaert M."/>
        </authorList>
    </citation>
    <scope>NUCLEOTIDE SEQUENCE</scope>
</reference>
<protein>
    <submittedName>
        <fullName evidence="1">Uncharacterized protein</fullName>
    </submittedName>
</protein>
<sequence length="207" mass="23548">MLKCLEMSKAAGQNNPEQTFDQQLYTIAQQVKWSMPQIFHPHVVRLGGFHMASCYISAIGKKWASAGLRDLLVDSGAYEGCTVDQILQGKQFNRGVRAYTLAYETLNFRIIVRSNMKTAIILGITLFVLFAVHESDASCRSRCRLKCFRRRCGAYFAAQRGPFCLCKCYRCANESVTKIDIKQIKEQSSMPHQQIDNFAEEQKQSIQ</sequence>
<dbReference type="AlphaFoldDB" id="A0A8S3UWY6"/>
<dbReference type="PANTHER" id="PTHR47018:SF3">
    <property type="entry name" value="MYCBP-ASSOCIATED PROTEIN"/>
    <property type="match status" value="1"/>
</dbReference>
<gene>
    <name evidence="1" type="ORF">MEDL_61818</name>
</gene>
<dbReference type="InterPro" id="IPR019631">
    <property type="entry name" value="Myticin_preproprotein"/>
</dbReference>
<proteinExistence type="predicted"/>
<organism evidence="1 2">
    <name type="scientific">Mytilus edulis</name>
    <name type="common">Blue mussel</name>
    <dbReference type="NCBI Taxonomy" id="6550"/>
    <lineage>
        <taxon>Eukaryota</taxon>
        <taxon>Metazoa</taxon>
        <taxon>Spiralia</taxon>
        <taxon>Lophotrochozoa</taxon>
        <taxon>Mollusca</taxon>
        <taxon>Bivalvia</taxon>
        <taxon>Autobranchia</taxon>
        <taxon>Pteriomorphia</taxon>
        <taxon>Mytilida</taxon>
        <taxon>Mytiloidea</taxon>
        <taxon>Mytilidae</taxon>
        <taxon>Mytilinae</taxon>
        <taxon>Mytilus</taxon>
    </lineage>
</organism>